<dbReference type="InterPro" id="IPR000504">
    <property type="entry name" value="RRM_dom"/>
</dbReference>
<dbReference type="EMBL" id="CAMXCT020003068">
    <property type="protein sequence ID" value="CAL1155598.1"/>
    <property type="molecule type" value="Genomic_DNA"/>
</dbReference>
<dbReference type="PANTHER" id="PTHR10501">
    <property type="entry name" value="U1 SMALL NUCLEAR RIBONUCLEOPROTEIN A/U2 SMALL NUCLEAR RIBONUCLEOPROTEIN B"/>
    <property type="match status" value="1"/>
</dbReference>
<dbReference type="OrthoDB" id="277802at2759"/>
<proteinExistence type="predicted"/>
<dbReference type="InterPro" id="IPR035979">
    <property type="entry name" value="RBD_domain_sf"/>
</dbReference>
<evidence type="ECO:0000313" key="5">
    <source>
        <dbReference type="EMBL" id="CAI4002223.1"/>
    </source>
</evidence>
<keyword evidence="1 2" id="KW-0694">RNA-binding</keyword>
<feature type="compositionally biased region" description="Low complexity" evidence="3">
    <location>
        <begin position="179"/>
        <end position="191"/>
    </location>
</feature>
<evidence type="ECO:0000313" key="8">
    <source>
        <dbReference type="Proteomes" id="UP001152797"/>
    </source>
</evidence>
<sequence length="209" mass="23025">MWSGGTSTTNTKQALTIYVTNIPGNITLAQVSALFSKDEGFCGLRAVGGSKKIVFVDFGTEIQATQAMRRHQGHRFDPAEEGLMIDFDHDKRSKRSRAIEKPWSAASFDRARGKKGAAPKRRRLPSREREAEMFQRERARSLRQGTQTEVALKEPKTGPKPPSYVKLKPVADSNEAPTSSVVSALVAYSSSEENSAPSDEEPESDKTKP</sequence>
<protein>
    <submittedName>
        <fullName evidence="7">RRM domain-containing protein</fullName>
    </submittedName>
</protein>
<evidence type="ECO:0000259" key="4">
    <source>
        <dbReference type="PROSITE" id="PS50102"/>
    </source>
</evidence>
<reference evidence="6" key="2">
    <citation type="submission" date="2024-04" db="EMBL/GenBank/DDBJ databases">
        <authorList>
            <person name="Chen Y."/>
            <person name="Shah S."/>
            <person name="Dougan E. K."/>
            <person name="Thang M."/>
            <person name="Chan C."/>
        </authorList>
    </citation>
    <scope>NUCLEOTIDE SEQUENCE [LARGE SCALE GENOMIC DNA]</scope>
</reference>
<name>A0A9P1D221_9DINO</name>
<evidence type="ECO:0000256" key="3">
    <source>
        <dbReference type="SAM" id="MobiDB-lite"/>
    </source>
</evidence>
<dbReference type="GO" id="GO:0003723">
    <property type="term" value="F:RNA binding"/>
    <property type="evidence" value="ECO:0007669"/>
    <property type="project" value="UniProtKB-UniRule"/>
</dbReference>
<evidence type="ECO:0000313" key="7">
    <source>
        <dbReference type="EMBL" id="CAL4789535.1"/>
    </source>
</evidence>
<comment type="caution">
    <text evidence="5">The sequence shown here is derived from an EMBL/GenBank/DDBJ whole genome shotgun (WGS) entry which is preliminary data.</text>
</comment>
<accession>A0A9P1D221</accession>
<reference evidence="5" key="1">
    <citation type="submission" date="2022-10" db="EMBL/GenBank/DDBJ databases">
        <authorList>
            <person name="Chen Y."/>
            <person name="Dougan E. K."/>
            <person name="Chan C."/>
            <person name="Rhodes N."/>
            <person name="Thang M."/>
        </authorList>
    </citation>
    <scope>NUCLEOTIDE SEQUENCE</scope>
</reference>
<evidence type="ECO:0000256" key="1">
    <source>
        <dbReference type="ARBA" id="ARBA00022884"/>
    </source>
</evidence>
<organism evidence="5">
    <name type="scientific">Cladocopium goreaui</name>
    <dbReference type="NCBI Taxonomy" id="2562237"/>
    <lineage>
        <taxon>Eukaryota</taxon>
        <taxon>Sar</taxon>
        <taxon>Alveolata</taxon>
        <taxon>Dinophyceae</taxon>
        <taxon>Suessiales</taxon>
        <taxon>Symbiodiniaceae</taxon>
        <taxon>Cladocopium</taxon>
    </lineage>
</organism>
<feature type="compositionally biased region" description="Basic residues" evidence="3">
    <location>
        <begin position="112"/>
        <end position="124"/>
    </location>
</feature>
<gene>
    <name evidence="5" type="ORF">C1SCF055_LOCUS28192</name>
</gene>
<dbReference type="SMART" id="SM00360">
    <property type="entry name" value="RRM"/>
    <property type="match status" value="1"/>
</dbReference>
<dbReference type="EMBL" id="CAMXCT010003068">
    <property type="protein sequence ID" value="CAI4002223.1"/>
    <property type="molecule type" value="Genomic_DNA"/>
</dbReference>
<dbReference type="AlphaFoldDB" id="A0A9P1D221"/>
<evidence type="ECO:0000256" key="2">
    <source>
        <dbReference type="PROSITE-ProRule" id="PRU00176"/>
    </source>
</evidence>
<keyword evidence="8" id="KW-1185">Reference proteome</keyword>
<dbReference type="EMBL" id="CAMXCT030003068">
    <property type="protein sequence ID" value="CAL4789535.1"/>
    <property type="molecule type" value="Genomic_DNA"/>
</dbReference>
<dbReference type="InterPro" id="IPR012677">
    <property type="entry name" value="Nucleotide-bd_a/b_plait_sf"/>
</dbReference>
<dbReference type="Gene3D" id="3.30.70.330">
    <property type="match status" value="1"/>
</dbReference>
<feature type="domain" description="RRM" evidence="4">
    <location>
        <begin position="15"/>
        <end position="92"/>
    </location>
</feature>
<dbReference type="Pfam" id="PF00076">
    <property type="entry name" value="RRM_1"/>
    <property type="match status" value="1"/>
</dbReference>
<feature type="compositionally biased region" description="Basic and acidic residues" evidence="3">
    <location>
        <begin position="125"/>
        <end position="140"/>
    </location>
</feature>
<dbReference type="PROSITE" id="PS50102">
    <property type="entry name" value="RRM"/>
    <property type="match status" value="1"/>
</dbReference>
<evidence type="ECO:0000313" key="6">
    <source>
        <dbReference type="EMBL" id="CAL1155598.1"/>
    </source>
</evidence>
<dbReference type="Proteomes" id="UP001152797">
    <property type="component" value="Unassembled WGS sequence"/>
</dbReference>
<dbReference type="SUPFAM" id="SSF54928">
    <property type="entry name" value="RNA-binding domain, RBD"/>
    <property type="match status" value="1"/>
</dbReference>
<feature type="region of interest" description="Disordered" evidence="3">
    <location>
        <begin position="93"/>
        <end position="209"/>
    </location>
</feature>